<evidence type="ECO:0000313" key="2">
    <source>
        <dbReference type="EMBL" id="KWV48076.1"/>
    </source>
</evidence>
<dbReference type="GO" id="GO:0016620">
    <property type="term" value="F:oxidoreductase activity, acting on the aldehyde or oxo group of donors, NAD or NADP as acceptor"/>
    <property type="evidence" value="ECO:0007669"/>
    <property type="project" value="InterPro"/>
</dbReference>
<dbReference type="InterPro" id="IPR015590">
    <property type="entry name" value="Aldehyde_DH_dom"/>
</dbReference>
<protein>
    <recommendedName>
        <fullName evidence="1">Aldehyde dehydrogenase domain-containing protein</fullName>
    </recommendedName>
</protein>
<dbReference type="InterPro" id="IPR016161">
    <property type="entry name" value="Ald_DH/histidinol_DH"/>
</dbReference>
<dbReference type="InterPro" id="IPR016163">
    <property type="entry name" value="Ald_DH_C"/>
</dbReference>
<dbReference type="PANTHER" id="PTHR11699">
    <property type="entry name" value="ALDEHYDE DEHYDROGENASE-RELATED"/>
    <property type="match status" value="1"/>
</dbReference>
<reference evidence="2 3" key="1">
    <citation type="submission" date="2015-11" db="EMBL/GenBank/DDBJ databases">
        <title>Draft Genome Sequence of the Strain BR 10423 (Rhizobium sp.) isolated from nodules of Mimosa pudica.</title>
        <authorList>
            <person name="Barauna A.C."/>
            <person name="Zilli J.E."/>
            <person name="Simoes-Araujo J.L."/>
            <person name="Reis V.M."/>
            <person name="James E.K."/>
            <person name="Reis F.B.Jr."/>
            <person name="Rouws L.F."/>
            <person name="Passos S.R."/>
            <person name="Gois S.R."/>
        </authorList>
    </citation>
    <scope>NUCLEOTIDE SEQUENCE [LARGE SCALE GENOMIC DNA]</scope>
    <source>
        <strain evidence="2 3">BR10423</strain>
    </source>
</reference>
<keyword evidence="3" id="KW-1185">Reference proteome</keyword>
<comment type="caution">
    <text evidence="2">The sequence shown here is derived from an EMBL/GenBank/DDBJ whole genome shotgun (WGS) entry which is preliminary data.</text>
</comment>
<dbReference type="Proteomes" id="UP000068164">
    <property type="component" value="Unassembled WGS sequence"/>
</dbReference>
<dbReference type="Pfam" id="PF00171">
    <property type="entry name" value="Aldedh"/>
    <property type="match status" value="1"/>
</dbReference>
<dbReference type="EMBL" id="LNCD01000099">
    <property type="protein sequence ID" value="KWV48076.1"/>
    <property type="molecule type" value="Genomic_DNA"/>
</dbReference>
<gene>
    <name evidence="2" type="ORF">AS026_12185</name>
</gene>
<dbReference type="Gene3D" id="3.40.309.10">
    <property type="entry name" value="Aldehyde Dehydrogenase, Chain A, domain 2"/>
    <property type="match status" value="1"/>
</dbReference>
<organism evidence="2 3">
    <name type="scientific">Rhizobium altiplani</name>
    <dbReference type="NCBI Taxonomy" id="1864509"/>
    <lineage>
        <taxon>Bacteria</taxon>
        <taxon>Pseudomonadati</taxon>
        <taxon>Pseudomonadota</taxon>
        <taxon>Alphaproteobacteria</taxon>
        <taxon>Hyphomicrobiales</taxon>
        <taxon>Rhizobiaceae</taxon>
        <taxon>Rhizobium/Agrobacterium group</taxon>
        <taxon>Rhizobium</taxon>
    </lineage>
</organism>
<name>A0A109JFU2_9HYPH</name>
<dbReference type="SUPFAM" id="SSF53720">
    <property type="entry name" value="ALDH-like"/>
    <property type="match status" value="1"/>
</dbReference>
<dbReference type="AlphaFoldDB" id="A0A109JFU2"/>
<feature type="domain" description="Aldehyde dehydrogenase" evidence="1">
    <location>
        <begin position="6"/>
        <end position="74"/>
    </location>
</feature>
<evidence type="ECO:0000313" key="3">
    <source>
        <dbReference type="Proteomes" id="UP000068164"/>
    </source>
</evidence>
<accession>A0A109JFU2</accession>
<evidence type="ECO:0000259" key="1">
    <source>
        <dbReference type="Pfam" id="PF00171"/>
    </source>
</evidence>
<proteinExistence type="predicted"/>
<sequence>MSDHPTYGLAAGVFSKDLSQAMRAVKRVEAGTVWVNRYGRSRDHILPTGGYKASGIGKDLGKEAYKSNRRLKSVLIEI</sequence>